<proteinExistence type="predicted"/>
<dbReference type="EMBL" id="JABUQZ010000001">
    <property type="protein sequence ID" value="NUC73099.1"/>
    <property type="molecule type" value="Genomic_DNA"/>
</dbReference>
<comment type="caution">
    <text evidence="3">The sequence shown here is derived from an EMBL/GenBank/DDBJ whole genome shotgun (WGS) entry which is preliminary data.</text>
</comment>
<dbReference type="EMBL" id="JABURA010000001">
    <property type="protein sequence ID" value="NUB91195.1"/>
    <property type="molecule type" value="Genomic_DNA"/>
</dbReference>
<feature type="transmembrane region" description="Helical" evidence="2">
    <location>
        <begin position="26"/>
        <end position="50"/>
    </location>
</feature>
<dbReference type="AlphaFoldDB" id="A0A8J8KBD7"/>
<keyword evidence="2" id="KW-0812">Transmembrane</keyword>
<evidence type="ECO:0000313" key="4">
    <source>
        <dbReference type="EMBL" id="NUC73099.1"/>
    </source>
</evidence>
<evidence type="ECO:0000256" key="2">
    <source>
        <dbReference type="SAM" id="Phobius"/>
    </source>
</evidence>
<dbReference type="Proteomes" id="UP001016761">
    <property type="component" value="Unassembled WGS sequence"/>
</dbReference>
<dbReference type="Proteomes" id="UP000728647">
    <property type="component" value="Unassembled WGS sequence"/>
</dbReference>
<reference evidence="3 6" key="1">
    <citation type="submission" date="2020-06" db="EMBL/GenBank/DDBJ databases">
        <title>Haloterrigena sp. nov., an extremely halophilic archaeon isolated from a saline sediment.</title>
        <authorList>
            <person name="Liu B.-B."/>
        </authorList>
    </citation>
    <scope>NUCLEOTIDE SEQUENCE</scope>
    <source>
        <strain evidence="3">SYSU A121-1</strain>
        <strain evidence="4 6">SYSU A558-1</strain>
    </source>
</reference>
<organism evidence="3 5">
    <name type="scientific">Haloterrigena gelatinilytica</name>
    <dbReference type="NCBI Taxonomy" id="2741724"/>
    <lineage>
        <taxon>Archaea</taxon>
        <taxon>Methanobacteriati</taxon>
        <taxon>Methanobacteriota</taxon>
        <taxon>Stenosarchaea group</taxon>
        <taxon>Halobacteria</taxon>
        <taxon>Halobacteriales</taxon>
        <taxon>Natrialbaceae</taxon>
        <taxon>Haloterrigena</taxon>
    </lineage>
</organism>
<keyword evidence="6" id="KW-1185">Reference proteome</keyword>
<dbReference type="OrthoDB" id="169896at2157"/>
<keyword evidence="2" id="KW-0472">Membrane</keyword>
<accession>A0A8J8KBD7</accession>
<sequence>MVADSTCERSSGDGDRSDDRPDRGQVILIGAVALAFIVLGVVVVFNGVLYTETLSSGETSQSASSAEATELEVRQGIACLAAESEDKANLTQGIQDFDGLYQNATAHAQPAAVTVDVNESTINYTTTDSVSTLEGHVTVTVSYDSSEQRYNRTLEVAPEECPS</sequence>
<evidence type="ECO:0000313" key="3">
    <source>
        <dbReference type="EMBL" id="NUB91195.1"/>
    </source>
</evidence>
<evidence type="ECO:0000256" key="1">
    <source>
        <dbReference type="SAM" id="MobiDB-lite"/>
    </source>
</evidence>
<feature type="region of interest" description="Disordered" evidence="1">
    <location>
        <begin position="1"/>
        <end position="22"/>
    </location>
</feature>
<keyword evidence="2" id="KW-1133">Transmembrane helix</keyword>
<name>A0A8J8KBD7_9EURY</name>
<protein>
    <submittedName>
        <fullName evidence="3">Uncharacterized protein</fullName>
    </submittedName>
</protein>
<evidence type="ECO:0000313" key="6">
    <source>
        <dbReference type="Proteomes" id="UP001016761"/>
    </source>
</evidence>
<gene>
    <name evidence="3" type="ORF">HT576_09195</name>
    <name evidence="4" type="ORF">HTZ84_12380</name>
</gene>
<evidence type="ECO:0000313" key="5">
    <source>
        <dbReference type="Proteomes" id="UP000728647"/>
    </source>
</evidence>
<dbReference type="RefSeq" id="WP_174680962.1">
    <property type="nucleotide sequence ID" value="NZ_JABUQZ010000001.1"/>
</dbReference>